<sequence length="102" mass="10733">MKNASRFAIVAAIAMSAVAAQAAGLDFADGHYPPQEQSHSTLTRAQVLAELKAAQASGEFRAIEEGYHFSQAPGTRSTVSREQVRQEAVAANQAGQLDNFGG</sequence>
<keyword evidence="2" id="KW-0732">Signal</keyword>
<feature type="compositionally biased region" description="Polar residues" evidence="1">
    <location>
        <begin position="72"/>
        <end position="81"/>
    </location>
</feature>
<accession>A0ABW5ULH2</accession>
<evidence type="ECO:0000313" key="4">
    <source>
        <dbReference type="Proteomes" id="UP001597463"/>
    </source>
</evidence>
<proteinExistence type="predicted"/>
<dbReference type="RefSeq" id="WP_066477679.1">
    <property type="nucleotide sequence ID" value="NZ_BCNT01000007.1"/>
</dbReference>
<keyword evidence="4" id="KW-1185">Reference proteome</keyword>
<protein>
    <submittedName>
        <fullName evidence="3">DUF4148 domain-containing protein</fullName>
    </submittedName>
</protein>
<evidence type="ECO:0000256" key="1">
    <source>
        <dbReference type="SAM" id="MobiDB-lite"/>
    </source>
</evidence>
<dbReference type="Pfam" id="PF13663">
    <property type="entry name" value="DUF4148"/>
    <property type="match status" value="1"/>
</dbReference>
<feature type="signal peptide" evidence="2">
    <location>
        <begin position="1"/>
        <end position="22"/>
    </location>
</feature>
<evidence type="ECO:0000256" key="2">
    <source>
        <dbReference type="SAM" id="SignalP"/>
    </source>
</evidence>
<dbReference type="Proteomes" id="UP001597463">
    <property type="component" value="Unassembled WGS sequence"/>
</dbReference>
<evidence type="ECO:0000313" key="3">
    <source>
        <dbReference type="EMBL" id="MFD2754482.1"/>
    </source>
</evidence>
<gene>
    <name evidence="3" type="ORF">ACFSW6_10315</name>
</gene>
<dbReference type="EMBL" id="JBHUMV010000004">
    <property type="protein sequence ID" value="MFD2754482.1"/>
    <property type="molecule type" value="Genomic_DNA"/>
</dbReference>
<reference evidence="4" key="1">
    <citation type="journal article" date="2019" name="Int. J. Syst. Evol. Microbiol.">
        <title>The Global Catalogue of Microorganisms (GCM) 10K type strain sequencing project: providing services to taxonomists for standard genome sequencing and annotation.</title>
        <authorList>
            <consortium name="The Broad Institute Genomics Platform"/>
            <consortium name="The Broad Institute Genome Sequencing Center for Infectious Disease"/>
            <person name="Wu L."/>
            <person name="Ma J."/>
        </authorList>
    </citation>
    <scope>NUCLEOTIDE SEQUENCE [LARGE SCALE GENOMIC DNA]</scope>
    <source>
        <strain evidence="4">TISTR 1906</strain>
    </source>
</reference>
<name>A0ABW5ULH2_9BURK</name>
<feature type="region of interest" description="Disordered" evidence="1">
    <location>
        <begin position="72"/>
        <end position="102"/>
    </location>
</feature>
<comment type="caution">
    <text evidence="3">The sequence shown here is derived from an EMBL/GenBank/DDBJ whole genome shotgun (WGS) entry which is preliminary data.</text>
</comment>
<dbReference type="InterPro" id="IPR025421">
    <property type="entry name" value="DUF4148"/>
</dbReference>
<organism evidence="3 4">
    <name type="scientific">Comamonas terrae</name>
    <dbReference type="NCBI Taxonomy" id="673548"/>
    <lineage>
        <taxon>Bacteria</taxon>
        <taxon>Pseudomonadati</taxon>
        <taxon>Pseudomonadota</taxon>
        <taxon>Betaproteobacteria</taxon>
        <taxon>Burkholderiales</taxon>
        <taxon>Comamonadaceae</taxon>
        <taxon>Comamonas</taxon>
    </lineage>
</organism>
<feature type="chain" id="PRO_5046362310" evidence="2">
    <location>
        <begin position="23"/>
        <end position="102"/>
    </location>
</feature>